<evidence type="ECO:0000256" key="5">
    <source>
        <dbReference type="ARBA" id="ARBA00023288"/>
    </source>
</evidence>
<dbReference type="KEGG" id="meiy:MIN45_P1108"/>
<evidence type="ECO:0000313" key="8">
    <source>
        <dbReference type="EMBL" id="BCX88739.1"/>
    </source>
</evidence>
<comment type="subunit">
    <text evidence="6">Part of the Bam complex.</text>
</comment>
<protein>
    <recommendedName>
        <fullName evidence="6">Outer membrane protein assembly factor BamD</fullName>
    </recommendedName>
</protein>
<evidence type="ECO:0000256" key="6">
    <source>
        <dbReference type="HAMAP-Rule" id="MF_00922"/>
    </source>
</evidence>
<dbReference type="PROSITE" id="PS51257">
    <property type="entry name" value="PROKAR_LIPOPROTEIN"/>
    <property type="match status" value="1"/>
</dbReference>
<evidence type="ECO:0000256" key="4">
    <source>
        <dbReference type="ARBA" id="ARBA00023237"/>
    </source>
</evidence>
<evidence type="ECO:0000256" key="3">
    <source>
        <dbReference type="ARBA" id="ARBA00023139"/>
    </source>
</evidence>
<dbReference type="SUPFAM" id="SSF48452">
    <property type="entry name" value="TPR-like"/>
    <property type="match status" value="1"/>
</dbReference>
<evidence type="ECO:0000313" key="9">
    <source>
        <dbReference type="Proteomes" id="UP001321450"/>
    </source>
</evidence>
<dbReference type="AlphaFoldDB" id="A0AAU9CX60"/>
<keyword evidence="1 6" id="KW-0732">Signal</keyword>
<evidence type="ECO:0000256" key="1">
    <source>
        <dbReference type="ARBA" id="ARBA00022729"/>
    </source>
</evidence>
<dbReference type="NCBIfam" id="TIGR03302">
    <property type="entry name" value="OM_YfiO"/>
    <property type="match status" value="1"/>
</dbReference>
<dbReference type="Gene3D" id="1.25.40.10">
    <property type="entry name" value="Tetratricopeptide repeat domain"/>
    <property type="match status" value="1"/>
</dbReference>
<gene>
    <name evidence="6" type="primary">bamD</name>
    <name evidence="8" type="ORF">MIN45_P1108</name>
</gene>
<dbReference type="GO" id="GO:0051205">
    <property type="term" value="P:protein insertion into membrane"/>
    <property type="evidence" value="ECO:0007669"/>
    <property type="project" value="UniProtKB-UniRule"/>
</dbReference>
<dbReference type="Proteomes" id="UP001321450">
    <property type="component" value="Chromosome"/>
</dbReference>
<evidence type="ECO:0000259" key="7">
    <source>
        <dbReference type="Pfam" id="PF13525"/>
    </source>
</evidence>
<organism evidence="8 9">
    <name type="scientific">Methylomarinovum tepidoasis</name>
    <dbReference type="NCBI Taxonomy" id="2840183"/>
    <lineage>
        <taxon>Bacteria</taxon>
        <taxon>Pseudomonadati</taxon>
        <taxon>Pseudomonadota</taxon>
        <taxon>Gammaproteobacteria</taxon>
        <taxon>Methylococcales</taxon>
        <taxon>Methylothermaceae</taxon>
        <taxon>Methylomarinovum</taxon>
    </lineage>
</organism>
<dbReference type="HAMAP" id="MF_00922">
    <property type="entry name" value="OM_assembly_BamD"/>
    <property type="match status" value="1"/>
</dbReference>
<dbReference type="GO" id="GO:1990063">
    <property type="term" value="C:Bam protein complex"/>
    <property type="evidence" value="ECO:0007669"/>
    <property type="project" value="TreeGrafter"/>
</dbReference>
<evidence type="ECO:0000256" key="2">
    <source>
        <dbReference type="ARBA" id="ARBA00023136"/>
    </source>
</evidence>
<comment type="similarity">
    <text evidence="6">Belongs to the BamD family.</text>
</comment>
<comment type="function">
    <text evidence="6">Part of the outer membrane protein assembly complex, which is involved in assembly and insertion of beta-barrel proteins into the outer membrane.</text>
</comment>
<keyword evidence="3 6" id="KW-0564">Palmitate</keyword>
<reference evidence="9" key="1">
    <citation type="journal article" date="2024" name="Int. J. Syst. Evol. Microbiol.">
        <title>Methylomarinovum tepidoasis sp. nov., a moderately thermophilic methanotroph of the family Methylothermaceae isolated from a deep-sea hydrothermal field.</title>
        <authorList>
            <person name="Hirayama H."/>
            <person name="Takaki Y."/>
            <person name="Abe M."/>
            <person name="Miyazaki M."/>
            <person name="Uematsu K."/>
            <person name="Matsui Y."/>
            <person name="Takai K."/>
        </authorList>
    </citation>
    <scope>NUCLEOTIDE SEQUENCE [LARGE SCALE GENOMIC DNA]</scope>
    <source>
        <strain evidence="9">IN45</strain>
    </source>
</reference>
<keyword evidence="5 6" id="KW-0449">Lipoprotein</keyword>
<dbReference type="GO" id="GO:0043165">
    <property type="term" value="P:Gram-negative-bacterium-type cell outer membrane assembly"/>
    <property type="evidence" value="ECO:0007669"/>
    <property type="project" value="UniProtKB-UniRule"/>
</dbReference>
<keyword evidence="2 6" id="KW-0472">Membrane</keyword>
<keyword evidence="9" id="KW-1185">Reference proteome</keyword>
<name>A0AAU9CX60_9GAMM</name>
<proteinExistence type="inferred from homology"/>
<comment type="subcellular location">
    <subcellularLocation>
        <location evidence="6">Cell outer membrane</location>
        <topology evidence="6">Lipid-anchor</topology>
    </subcellularLocation>
</comment>
<dbReference type="Pfam" id="PF13525">
    <property type="entry name" value="YfiO"/>
    <property type="match status" value="1"/>
</dbReference>
<dbReference type="PANTHER" id="PTHR37423:SF1">
    <property type="entry name" value="OUTER MEMBRANE PROTEIN ASSEMBLY FACTOR BAMD"/>
    <property type="match status" value="1"/>
</dbReference>
<dbReference type="InterPro" id="IPR017689">
    <property type="entry name" value="BamD"/>
</dbReference>
<dbReference type="PANTHER" id="PTHR37423">
    <property type="entry name" value="SOLUBLE LYTIC MUREIN TRANSGLYCOSYLASE-RELATED"/>
    <property type="match status" value="1"/>
</dbReference>
<keyword evidence="4 6" id="KW-0998">Cell outer membrane</keyword>
<dbReference type="InterPro" id="IPR011990">
    <property type="entry name" value="TPR-like_helical_dom_sf"/>
</dbReference>
<dbReference type="CDD" id="cd15830">
    <property type="entry name" value="BamD"/>
    <property type="match status" value="1"/>
</dbReference>
<dbReference type="EMBL" id="AP024718">
    <property type="protein sequence ID" value="BCX88739.1"/>
    <property type="molecule type" value="Genomic_DNA"/>
</dbReference>
<dbReference type="InterPro" id="IPR039565">
    <property type="entry name" value="BamD-like"/>
</dbReference>
<accession>A0AAU9CX60</accession>
<dbReference type="RefSeq" id="WP_286293988.1">
    <property type="nucleotide sequence ID" value="NZ_AP024718.1"/>
</dbReference>
<feature type="domain" description="Outer membrane lipoprotein BamD-like" evidence="7">
    <location>
        <begin position="34"/>
        <end position="238"/>
    </location>
</feature>
<sequence>MRTIAVLLSLSLLLGGCSTVDNWFKSGPKPVEVMPEEDLYKKAKEKLDRGAYTRAIELYQALETRFPFGRYGPQVLLDLAWAYYKQGDAEAGLAVLERFFKRYPTHARLDYAWYLRGLIHMSQGLGFVERYFPIDLTKRDVSPLAEAYQDFVTVVERFPDSDYAGKARQRLTGILTMIAMHEYHVADYYFRRGAYLAAANRAAHVVRNYPRTRVAPYALRLMAAAYHQLELEDLAAQAEETYALNYGQSEPPPLRHGPKTLLGWMFWLFRWD</sequence>